<accession>A0A8W8N8D2</accession>
<keyword evidence="3" id="KW-1185">Reference proteome</keyword>
<dbReference type="GO" id="GO:0005789">
    <property type="term" value="C:endoplasmic reticulum membrane"/>
    <property type="evidence" value="ECO:0007669"/>
    <property type="project" value="TreeGrafter"/>
</dbReference>
<dbReference type="GO" id="GO:0005886">
    <property type="term" value="C:plasma membrane"/>
    <property type="evidence" value="ECO:0007669"/>
    <property type="project" value="TreeGrafter"/>
</dbReference>
<dbReference type="GO" id="GO:0006888">
    <property type="term" value="P:endoplasmic reticulum to Golgi vesicle-mediated transport"/>
    <property type="evidence" value="ECO:0007669"/>
    <property type="project" value="TreeGrafter"/>
</dbReference>
<sequence length="580" mass="66929">EKRMRRHWNTKSIIILVCAVFALWILFRENKILQTNDQKRESLHSMKQRKEIPIPNQKLQKYLLHPHGKNQNTENEDKRYSQVKQYKVAYEILQKNGGFFLDIGAHDGQLMSSTLWLERQHDWTGLLIEANPEVCKSIDELKRNAWRLCACLSNTQDSVSSIKGGAVGGIADNIDEHHMKMLDRTKKINFPCFALEQILKTIGVSHIDFYSLDVEGAEMAILNSMKSGLKNGVYTVDVWAIEYRVWNGKQIVVEKSKENLNALRKYFNELGGYFEHSQLSTDSNNKDGYALDVVFVRTSQWCKTREKFPNGTNCLRKDKTSRIKDYLLPPHPYQEVKDADKRYSQADQDQVVYDIAQKESGFFVDIGAHDGQLYSNSLWLERQHGWTGLLIEANPDLCRKIDKLKRHAWRLCACLSSTLKKVTFIKGGALGGVESHIDKHQLNMLDRTDKVTVPCFTLEEALNVIKTDHIDFFSLDVEGAEMAVLESLRDGLKSHRFTVDVWSIEYRVWDGKHVVYEKSLENLNSLRRYFNEIGGYSEHSQLSNDKNINDGYALDVVFVRNEMYCKRHDELPDGTACTFL</sequence>
<dbReference type="EnsemblMetazoa" id="G4269.1">
    <property type="protein sequence ID" value="G4269.1:cds"/>
    <property type="gene ID" value="G4269"/>
</dbReference>
<dbReference type="GO" id="GO:0005794">
    <property type="term" value="C:Golgi apparatus"/>
    <property type="evidence" value="ECO:0007669"/>
    <property type="project" value="TreeGrafter"/>
</dbReference>
<dbReference type="Proteomes" id="UP000005408">
    <property type="component" value="Unassembled WGS sequence"/>
</dbReference>
<dbReference type="SUPFAM" id="SSF53335">
    <property type="entry name" value="S-adenosyl-L-methionine-dependent methyltransferases"/>
    <property type="match status" value="2"/>
</dbReference>
<feature type="domain" description="Methyltransferase FkbM" evidence="1">
    <location>
        <begin position="365"/>
        <end position="520"/>
    </location>
</feature>
<dbReference type="PANTHER" id="PTHR34009">
    <property type="entry name" value="PROTEIN STAR"/>
    <property type="match status" value="1"/>
</dbReference>
<reference evidence="2" key="1">
    <citation type="submission" date="2022-08" db="UniProtKB">
        <authorList>
            <consortium name="EnsemblMetazoa"/>
        </authorList>
    </citation>
    <scope>IDENTIFICATION</scope>
    <source>
        <strain evidence="2">05x7-T-G4-1.051#20</strain>
    </source>
</reference>
<dbReference type="InterPro" id="IPR006342">
    <property type="entry name" value="FkbM_mtfrase"/>
</dbReference>
<dbReference type="InterPro" id="IPR029063">
    <property type="entry name" value="SAM-dependent_MTases_sf"/>
</dbReference>
<evidence type="ECO:0000259" key="1">
    <source>
        <dbReference type="Pfam" id="PF05050"/>
    </source>
</evidence>
<feature type="domain" description="Methyltransferase FkbM" evidence="1">
    <location>
        <begin position="102"/>
        <end position="271"/>
    </location>
</feature>
<proteinExistence type="predicted"/>
<evidence type="ECO:0000313" key="3">
    <source>
        <dbReference type="Proteomes" id="UP000005408"/>
    </source>
</evidence>
<protein>
    <recommendedName>
        <fullName evidence="1">Methyltransferase FkbM domain-containing protein</fullName>
    </recommendedName>
</protein>
<dbReference type="Gene3D" id="3.40.50.150">
    <property type="entry name" value="Vaccinia Virus protein VP39"/>
    <property type="match status" value="2"/>
</dbReference>
<dbReference type="AlphaFoldDB" id="A0A8W8N8D2"/>
<dbReference type="Pfam" id="PF05050">
    <property type="entry name" value="Methyltransf_21"/>
    <property type="match status" value="2"/>
</dbReference>
<evidence type="ECO:0000313" key="2">
    <source>
        <dbReference type="EnsemblMetazoa" id="G4269.1:cds"/>
    </source>
</evidence>
<dbReference type="GO" id="GO:0016197">
    <property type="term" value="P:endosomal transport"/>
    <property type="evidence" value="ECO:0007669"/>
    <property type="project" value="TreeGrafter"/>
</dbReference>
<organism evidence="2 3">
    <name type="scientific">Magallana gigas</name>
    <name type="common">Pacific oyster</name>
    <name type="synonym">Crassostrea gigas</name>
    <dbReference type="NCBI Taxonomy" id="29159"/>
    <lineage>
        <taxon>Eukaryota</taxon>
        <taxon>Metazoa</taxon>
        <taxon>Spiralia</taxon>
        <taxon>Lophotrochozoa</taxon>
        <taxon>Mollusca</taxon>
        <taxon>Bivalvia</taxon>
        <taxon>Autobranchia</taxon>
        <taxon>Pteriomorphia</taxon>
        <taxon>Ostreida</taxon>
        <taxon>Ostreoidea</taxon>
        <taxon>Ostreidae</taxon>
        <taxon>Magallana</taxon>
    </lineage>
</organism>
<dbReference type="NCBIfam" id="TIGR01444">
    <property type="entry name" value="fkbM_fam"/>
    <property type="match status" value="1"/>
</dbReference>
<name>A0A8W8N8D2_MAGGI</name>
<dbReference type="GO" id="GO:0031902">
    <property type="term" value="C:late endosome membrane"/>
    <property type="evidence" value="ECO:0007669"/>
    <property type="project" value="TreeGrafter"/>
</dbReference>
<dbReference type="PANTHER" id="PTHR34009:SF2">
    <property type="entry name" value="PROTEIN STAR"/>
    <property type="match status" value="1"/>
</dbReference>
<dbReference type="InterPro" id="IPR053202">
    <property type="entry name" value="EGF_Rcpt_Signaling_Reg"/>
</dbReference>